<dbReference type="GO" id="GO:0043937">
    <property type="term" value="P:regulation of sporulation"/>
    <property type="evidence" value="ECO:0007669"/>
    <property type="project" value="InterPro"/>
</dbReference>
<dbReference type="PANTHER" id="PTHR37307:SF1">
    <property type="entry name" value="CELL DIVISION PROTEIN WHIA-RELATED"/>
    <property type="match status" value="1"/>
</dbReference>
<evidence type="ECO:0000313" key="4">
    <source>
        <dbReference type="Proteomes" id="UP000886808"/>
    </source>
</evidence>
<feature type="domain" description="Sporulation transcription regulator WhiA N-terminal" evidence="1">
    <location>
        <begin position="24"/>
        <end position="74"/>
    </location>
</feature>
<dbReference type="Gene3D" id="3.10.28.10">
    <property type="entry name" value="Homing endonucleases"/>
    <property type="match status" value="1"/>
</dbReference>
<evidence type="ECO:0000313" key="3">
    <source>
        <dbReference type="EMBL" id="HIV62638.1"/>
    </source>
</evidence>
<feature type="non-terminal residue" evidence="3">
    <location>
        <position position="171"/>
    </location>
</feature>
<reference evidence="3" key="2">
    <citation type="submission" date="2021-04" db="EMBL/GenBank/DDBJ databases">
        <authorList>
            <person name="Gilroy R."/>
        </authorList>
    </citation>
    <scope>NUCLEOTIDE SEQUENCE</scope>
    <source>
        <strain evidence="3">CHK193-4272</strain>
    </source>
</reference>
<dbReference type="SUPFAM" id="SSF55608">
    <property type="entry name" value="Homing endonucleases"/>
    <property type="match status" value="1"/>
</dbReference>
<organism evidence="3 4">
    <name type="scientific">Candidatus Butyricicoccus avistercoris</name>
    <dbReference type="NCBI Taxonomy" id="2838518"/>
    <lineage>
        <taxon>Bacteria</taxon>
        <taxon>Bacillati</taxon>
        <taxon>Bacillota</taxon>
        <taxon>Clostridia</taxon>
        <taxon>Eubacteriales</taxon>
        <taxon>Butyricicoccaceae</taxon>
        <taxon>Butyricicoccus</taxon>
    </lineage>
</organism>
<dbReference type="InterPro" id="IPR003802">
    <property type="entry name" value="Sporulation_regulator_WhiA"/>
</dbReference>
<feature type="domain" description="WhiA LAGLIDADG-like" evidence="2">
    <location>
        <begin position="121"/>
        <end position="170"/>
    </location>
</feature>
<proteinExistence type="predicted"/>
<accession>A0A9D1TI99</accession>
<dbReference type="PANTHER" id="PTHR37307">
    <property type="entry name" value="CELL DIVISION PROTEIN WHIA-RELATED"/>
    <property type="match status" value="1"/>
</dbReference>
<reference evidence="3" key="1">
    <citation type="journal article" date="2021" name="PeerJ">
        <title>Extensive microbial diversity within the chicken gut microbiome revealed by metagenomics and culture.</title>
        <authorList>
            <person name="Gilroy R."/>
            <person name="Ravi A."/>
            <person name="Getino M."/>
            <person name="Pursley I."/>
            <person name="Horton D.L."/>
            <person name="Alikhan N.F."/>
            <person name="Baker D."/>
            <person name="Gharbi K."/>
            <person name="Hall N."/>
            <person name="Watson M."/>
            <person name="Adriaenssens E.M."/>
            <person name="Foster-Nyarko E."/>
            <person name="Jarju S."/>
            <person name="Secka A."/>
            <person name="Antonio M."/>
            <person name="Oren A."/>
            <person name="Chaudhuri R.R."/>
            <person name="La Ragione R."/>
            <person name="Hildebrand F."/>
            <person name="Pallen M.J."/>
        </authorList>
    </citation>
    <scope>NUCLEOTIDE SEQUENCE</scope>
    <source>
        <strain evidence="3">CHK193-4272</strain>
    </source>
</reference>
<keyword evidence="3" id="KW-0238">DNA-binding</keyword>
<sequence>MDKQNISFSVKAKEELCRVPINKNCCAVAELYGIFLYANTFDLKQIRIKTELTSVAKRITMLIEKVFNVHIEIKNIGQRLVIEINDDKLLEKIMTEFGYDTKPYISYPLNRNMVEQDCCAASFLRGVFLISGSVASPDKKSHLEIKCSHIALCRQVISLMLDLGIEPKMLT</sequence>
<dbReference type="InterPro" id="IPR018478">
    <property type="entry name" value="Sporu_reg_WhiA_N_dom"/>
</dbReference>
<dbReference type="InterPro" id="IPR039518">
    <property type="entry name" value="WhiA_LAGLIDADG_dom"/>
</dbReference>
<protein>
    <submittedName>
        <fullName evidence="3">DNA-binding protein WhiA</fullName>
    </submittedName>
</protein>
<dbReference type="Pfam" id="PF14527">
    <property type="entry name" value="LAGLIDADG_WhiA"/>
    <property type="match status" value="1"/>
</dbReference>
<dbReference type="NCBIfam" id="TIGR00647">
    <property type="entry name" value="DNA_bind_WhiA"/>
    <property type="match status" value="1"/>
</dbReference>
<gene>
    <name evidence="3" type="primary">whiA</name>
    <name evidence="3" type="ORF">H9746_07345</name>
</gene>
<dbReference type="EMBL" id="DXIE01000043">
    <property type="protein sequence ID" value="HIV62638.1"/>
    <property type="molecule type" value="Genomic_DNA"/>
</dbReference>
<name>A0A9D1TI99_9FIRM</name>
<comment type="caution">
    <text evidence="3">The sequence shown here is derived from an EMBL/GenBank/DDBJ whole genome shotgun (WGS) entry which is preliminary data.</text>
</comment>
<evidence type="ECO:0000259" key="1">
    <source>
        <dbReference type="Pfam" id="PF10298"/>
    </source>
</evidence>
<evidence type="ECO:0000259" key="2">
    <source>
        <dbReference type="Pfam" id="PF14527"/>
    </source>
</evidence>
<dbReference type="InterPro" id="IPR027434">
    <property type="entry name" value="Homing_endonucl"/>
</dbReference>
<dbReference type="AlphaFoldDB" id="A0A9D1TI99"/>
<dbReference type="Proteomes" id="UP000886808">
    <property type="component" value="Unassembled WGS sequence"/>
</dbReference>
<dbReference type="Pfam" id="PF10298">
    <property type="entry name" value="WhiA_N"/>
    <property type="match status" value="1"/>
</dbReference>
<dbReference type="GO" id="GO:0003677">
    <property type="term" value="F:DNA binding"/>
    <property type="evidence" value="ECO:0007669"/>
    <property type="project" value="UniProtKB-KW"/>
</dbReference>